<keyword evidence="2 4" id="KW-0863">Zinc-finger</keyword>
<evidence type="ECO:0000313" key="7">
    <source>
        <dbReference type="Proteomes" id="UP000054359"/>
    </source>
</evidence>
<evidence type="ECO:0000313" key="6">
    <source>
        <dbReference type="EMBL" id="KFM72223.1"/>
    </source>
</evidence>
<dbReference type="Gene3D" id="1.10.220.160">
    <property type="match status" value="1"/>
</dbReference>
<dbReference type="GO" id="GO:0008270">
    <property type="term" value="F:zinc ion binding"/>
    <property type="evidence" value="ECO:0007669"/>
    <property type="project" value="UniProtKB-KW"/>
</dbReference>
<dbReference type="InterPro" id="IPR002893">
    <property type="entry name" value="Znf_MYND"/>
</dbReference>
<dbReference type="Gene3D" id="2.170.270.10">
    <property type="entry name" value="SET domain"/>
    <property type="match status" value="1"/>
</dbReference>
<dbReference type="PROSITE" id="PS50865">
    <property type="entry name" value="ZF_MYND_2"/>
    <property type="match status" value="1"/>
</dbReference>
<keyword evidence="1" id="KW-0479">Metal-binding</keyword>
<dbReference type="InterPro" id="IPR046341">
    <property type="entry name" value="SET_dom_sf"/>
</dbReference>
<proteinExistence type="predicted"/>
<dbReference type="SUPFAM" id="SSF144232">
    <property type="entry name" value="HIT/MYND zinc finger-like"/>
    <property type="match status" value="1"/>
</dbReference>
<keyword evidence="7" id="KW-1185">Reference proteome</keyword>
<dbReference type="EMBL" id="KK118092">
    <property type="protein sequence ID" value="KFM72223.1"/>
    <property type="molecule type" value="Genomic_DNA"/>
</dbReference>
<evidence type="ECO:0000256" key="2">
    <source>
        <dbReference type="ARBA" id="ARBA00022771"/>
    </source>
</evidence>
<keyword evidence="3" id="KW-0862">Zinc</keyword>
<feature type="domain" description="MYND-type" evidence="5">
    <location>
        <begin position="34"/>
        <end position="72"/>
    </location>
</feature>
<evidence type="ECO:0000259" key="5">
    <source>
        <dbReference type="PROSITE" id="PS50865"/>
    </source>
</evidence>
<evidence type="ECO:0000256" key="1">
    <source>
        <dbReference type="ARBA" id="ARBA00022723"/>
    </source>
</evidence>
<organism evidence="6 7">
    <name type="scientific">Stegodyphus mimosarum</name>
    <name type="common">African social velvet spider</name>
    <dbReference type="NCBI Taxonomy" id="407821"/>
    <lineage>
        <taxon>Eukaryota</taxon>
        <taxon>Metazoa</taxon>
        <taxon>Ecdysozoa</taxon>
        <taxon>Arthropoda</taxon>
        <taxon>Chelicerata</taxon>
        <taxon>Arachnida</taxon>
        <taxon>Araneae</taxon>
        <taxon>Araneomorphae</taxon>
        <taxon>Entelegynae</taxon>
        <taxon>Eresoidea</taxon>
        <taxon>Eresidae</taxon>
        <taxon>Stegodyphus</taxon>
    </lineage>
</organism>
<sequence length="424" mass="49036">MADERRNYYYPGDVIYSGKPFVTCVPKNIQSEICSYCYARKSALKFCTCCRVSKYCNKVCQRKDWSNHKLECRFLKNLPDYELTYIIQIVGKIIIKVKGKDWALITDQIGNDTVSFADIASHTDELDSDPKLKLAFKEVAAQVREYIGEENMPPQDQVFEIIGKVLFGYTADVSPAGYVTQISGFYIGLAQLNESCVSNVFVTVEGTDVKLRAFKKIEKKIEALKISGFQRVCNRKSAKIFRSLYQKNCRCNECSLPYGTSVLTKIIDDTKAHFIIQKSEMFLELYRTLYSFQGEKLIDKEFFRRNIEIELTKQEGVLGNTNILRLELLALKCLYLGGHPREQLEDMEKLLKYMKLAFGEYYPELEIVYKSLIATSMLSQDFARFVSYNEELCRFRLTLFGDESTREINFMTSLFGHLRMFNVV</sequence>
<dbReference type="PANTHER" id="PTHR12197:SF251">
    <property type="entry name" value="EG:BACR7C10.4 PROTEIN"/>
    <property type="match status" value="1"/>
</dbReference>
<protein>
    <submittedName>
        <fullName evidence="6">SET and MYND domain-containing protein 3</fullName>
    </submittedName>
</protein>
<reference evidence="6 7" key="1">
    <citation type="submission" date="2013-11" db="EMBL/GenBank/DDBJ databases">
        <title>Genome sequencing of Stegodyphus mimosarum.</title>
        <authorList>
            <person name="Bechsgaard J."/>
        </authorList>
    </citation>
    <scope>NUCLEOTIDE SEQUENCE [LARGE SCALE GENOMIC DNA]</scope>
</reference>
<dbReference type="Gene3D" id="6.10.140.2220">
    <property type="match status" value="1"/>
</dbReference>
<dbReference type="AlphaFoldDB" id="A0A087U4D4"/>
<evidence type="ECO:0000256" key="4">
    <source>
        <dbReference type="PROSITE-ProRule" id="PRU00134"/>
    </source>
</evidence>
<dbReference type="GO" id="GO:0005634">
    <property type="term" value="C:nucleus"/>
    <property type="evidence" value="ECO:0007669"/>
    <property type="project" value="TreeGrafter"/>
</dbReference>
<dbReference type="InterPro" id="IPR050869">
    <property type="entry name" value="H3K4_H4K5_MeTrfase"/>
</dbReference>
<feature type="non-terminal residue" evidence="6">
    <location>
        <position position="424"/>
    </location>
</feature>
<accession>A0A087U4D4</accession>
<evidence type="ECO:0000256" key="3">
    <source>
        <dbReference type="ARBA" id="ARBA00022833"/>
    </source>
</evidence>
<gene>
    <name evidence="6" type="ORF">X975_20405</name>
</gene>
<dbReference type="PROSITE" id="PS01360">
    <property type="entry name" value="ZF_MYND_1"/>
    <property type="match status" value="1"/>
</dbReference>
<dbReference type="STRING" id="407821.A0A087U4D4"/>
<dbReference type="Pfam" id="PF01753">
    <property type="entry name" value="zf-MYND"/>
    <property type="match status" value="1"/>
</dbReference>
<name>A0A087U4D4_STEMI</name>
<dbReference type="PANTHER" id="PTHR12197">
    <property type="entry name" value="HISTONE-LYSINE N-METHYLTRANSFERASE SMYD"/>
    <property type="match status" value="1"/>
</dbReference>
<dbReference type="OrthoDB" id="6436370at2759"/>
<dbReference type="Proteomes" id="UP000054359">
    <property type="component" value="Unassembled WGS sequence"/>
</dbReference>